<accession>A0A3G9J298</accession>
<dbReference type="InterPro" id="IPR019533">
    <property type="entry name" value="Peptidase_S26"/>
</dbReference>
<dbReference type="EMBL" id="AP019309">
    <property type="protein sequence ID" value="BBH25307.1"/>
    <property type="molecule type" value="Genomic_DNA"/>
</dbReference>
<protein>
    <recommendedName>
        <fullName evidence="3">Signal peptidase I</fullName>
        <ecNumber evidence="3">3.4.21.89</ecNumber>
    </recommendedName>
</protein>
<comment type="subcellular location">
    <subcellularLocation>
        <location evidence="1">Cell membrane</location>
        <topology evidence="1">Single-pass type II membrane protein</topology>
    </subcellularLocation>
    <subcellularLocation>
        <location evidence="3">Membrane</location>
        <topology evidence="3">Single-pass type II membrane protein</topology>
    </subcellularLocation>
</comment>
<dbReference type="GO" id="GO:0005886">
    <property type="term" value="C:plasma membrane"/>
    <property type="evidence" value="ECO:0007669"/>
    <property type="project" value="UniProtKB-SubCell"/>
</dbReference>
<dbReference type="EC" id="3.4.21.89" evidence="3"/>
<evidence type="ECO:0000256" key="3">
    <source>
        <dbReference type="RuleBase" id="RU362042"/>
    </source>
</evidence>
<evidence type="ECO:0000313" key="5">
    <source>
        <dbReference type="EMBL" id="BBH25307.1"/>
    </source>
</evidence>
<evidence type="ECO:0000256" key="2">
    <source>
        <dbReference type="ARBA" id="ARBA00009370"/>
    </source>
</evidence>
<comment type="catalytic activity">
    <reaction evidence="3">
        <text>Cleavage of hydrophobic, N-terminal signal or leader sequences from secreted and periplasmic proteins.</text>
        <dbReference type="EC" id="3.4.21.89"/>
    </reaction>
</comment>
<evidence type="ECO:0000313" key="6">
    <source>
        <dbReference type="Proteomes" id="UP000268059"/>
    </source>
</evidence>
<dbReference type="Pfam" id="PF10502">
    <property type="entry name" value="Peptidase_S26"/>
    <property type="match status" value="1"/>
</dbReference>
<reference evidence="5 6" key="1">
    <citation type="submission" date="2018-11" db="EMBL/GenBank/DDBJ databases">
        <title>Novel Erysipelotrichaceae bacterium isolated from small intestine of a swine.</title>
        <authorList>
            <person name="Kim J.S."/>
            <person name="Choe H."/>
            <person name="Lee Y.R."/>
            <person name="Kim K.M."/>
            <person name="Park D.S."/>
        </authorList>
    </citation>
    <scope>NUCLEOTIDE SEQUENCE [LARGE SCALE GENOMIC DNA]</scope>
    <source>
        <strain evidence="5 6">SG0102</strain>
    </source>
</reference>
<dbReference type="GO" id="GO:0006465">
    <property type="term" value="P:signal peptide processing"/>
    <property type="evidence" value="ECO:0007669"/>
    <property type="project" value="InterPro"/>
</dbReference>
<dbReference type="InterPro" id="IPR036286">
    <property type="entry name" value="LexA/Signal_pep-like_sf"/>
</dbReference>
<gene>
    <name evidence="5" type="ORF">SG0102_02410</name>
</gene>
<dbReference type="GO" id="GO:0009003">
    <property type="term" value="F:signal peptidase activity"/>
    <property type="evidence" value="ECO:0007669"/>
    <property type="project" value="UniProtKB-EC"/>
</dbReference>
<dbReference type="PANTHER" id="PTHR43390">
    <property type="entry name" value="SIGNAL PEPTIDASE I"/>
    <property type="match status" value="1"/>
</dbReference>
<proteinExistence type="inferred from homology"/>
<name>A0A3G9J298_9FIRM</name>
<sequence length="109" mass="12020">MCLFYRLDTPARGDIVSYKTPSGIKIGRAVGIAGDRVSIDHEKLYVNGYEQESFYTVPGNVAEHTVKSGEIFVVNDYRTDTSDSRKYGDISLKNVEGVYFASLRTGGVS</sequence>
<feature type="domain" description="Peptidase S26" evidence="4">
    <location>
        <begin position="5"/>
        <end position="99"/>
    </location>
</feature>
<keyword evidence="3" id="KW-0378">Hydrolase</keyword>
<keyword evidence="6" id="KW-1185">Reference proteome</keyword>
<dbReference type="AlphaFoldDB" id="A0A3G9J298"/>
<evidence type="ECO:0000259" key="4">
    <source>
        <dbReference type="Pfam" id="PF10502"/>
    </source>
</evidence>
<keyword evidence="3" id="KW-0645">Protease</keyword>
<evidence type="ECO:0000256" key="1">
    <source>
        <dbReference type="ARBA" id="ARBA00004401"/>
    </source>
</evidence>
<dbReference type="KEGG" id="ebm:SG0102_02410"/>
<dbReference type="InterPro" id="IPR000223">
    <property type="entry name" value="Pept_S26A_signal_pept_1"/>
</dbReference>
<dbReference type="NCBIfam" id="TIGR02227">
    <property type="entry name" value="sigpep_I_bact"/>
    <property type="match status" value="1"/>
</dbReference>
<dbReference type="GO" id="GO:0004252">
    <property type="term" value="F:serine-type endopeptidase activity"/>
    <property type="evidence" value="ECO:0007669"/>
    <property type="project" value="InterPro"/>
</dbReference>
<dbReference type="PANTHER" id="PTHR43390:SF1">
    <property type="entry name" value="CHLOROPLAST PROCESSING PEPTIDASE"/>
    <property type="match status" value="1"/>
</dbReference>
<dbReference type="Gene3D" id="2.10.109.10">
    <property type="entry name" value="Umud Fragment, subunit A"/>
    <property type="match status" value="1"/>
</dbReference>
<organism evidence="5 6">
    <name type="scientific">Intestinibaculum porci</name>
    <dbReference type="NCBI Taxonomy" id="2487118"/>
    <lineage>
        <taxon>Bacteria</taxon>
        <taxon>Bacillati</taxon>
        <taxon>Bacillota</taxon>
        <taxon>Erysipelotrichia</taxon>
        <taxon>Erysipelotrichales</taxon>
        <taxon>Erysipelotrichaceae</taxon>
        <taxon>Intestinibaculum</taxon>
    </lineage>
</organism>
<dbReference type="PRINTS" id="PR00727">
    <property type="entry name" value="LEADERPTASE"/>
</dbReference>
<dbReference type="Proteomes" id="UP000268059">
    <property type="component" value="Chromosome"/>
</dbReference>
<dbReference type="InParanoid" id="A0A3G9J298"/>
<dbReference type="SUPFAM" id="SSF51306">
    <property type="entry name" value="LexA/Signal peptidase"/>
    <property type="match status" value="1"/>
</dbReference>
<comment type="similarity">
    <text evidence="2 3">Belongs to the peptidase S26 family.</text>
</comment>